<proteinExistence type="predicted"/>
<evidence type="ECO:0000256" key="1">
    <source>
        <dbReference type="ARBA" id="ARBA00003238"/>
    </source>
</evidence>
<dbReference type="Gene3D" id="3.40.50.10170">
    <property type="match status" value="1"/>
</dbReference>
<keyword evidence="2" id="KW-0446">Lipid-binding</keyword>
<dbReference type="InterPro" id="IPR003797">
    <property type="entry name" value="DegV"/>
</dbReference>
<dbReference type="InterPro" id="IPR043168">
    <property type="entry name" value="DegV_C"/>
</dbReference>
<dbReference type="Proteomes" id="UP000289841">
    <property type="component" value="Chromosome"/>
</dbReference>
<comment type="function">
    <text evidence="1">May bind long-chain fatty acids, such as palmitate, and may play a role in lipid transport or fatty acid metabolism.</text>
</comment>
<dbReference type="PANTHER" id="PTHR33434:SF3">
    <property type="entry name" value="DEGV DOMAIN-CONTAINING PROTEIN YITS"/>
    <property type="match status" value="1"/>
</dbReference>
<keyword evidence="4" id="KW-1185">Reference proteome</keyword>
<evidence type="ECO:0000313" key="4">
    <source>
        <dbReference type="Proteomes" id="UP000289841"/>
    </source>
</evidence>
<dbReference type="KEGG" id="aaxa:NCTC10138_00312"/>
<organism evidence="3 4">
    <name type="scientific">Haploplasma axanthum</name>
    <name type="common">Acholeplasma axanthum</name>
    <dbReference type="NCBI Taxonomy" id="29552"/>
    <lineage>
        <taxon>Bacteria</taxon>
        <taxon>Bacillati</taxon>
        <taxon>Mycoplasmatota</taxon>
        <taxon>Mollicutes</taxon>
        <taxon>Acholeplasmatales</taxon>
        <taxon>Acholeplasmataceae</taxon>
        <taxon>Haploplasma</taxon>
    </lineage>
</organism>
<dbReference type="STRING" id="1278311.GCA_000428705_00444"/>
<sequence>MIKVIIDSTCDLSEDYIKSNDIKMIPLQVLMDNIEYLDKTTVDSKVVYDAIKQGKPIKTSLPRYEDAYNTFVEYAKTNQEFICVAFSKKMSGTYDFLQMVLNDVKEEYPSLKASIIDSKTGSLSTTIVIYKMIDKIKSGSTFEEVVEYTKELTTKTGFLFVVNDLNQLVKGGRVSRLKAITASVLSIHPILKIQDGKIETFKNVIGLKRTLKELVKEARKVITDKDQLIGISYANNIELAKEVERLLREEVGCTNFFFETIGSVFAAHLGLGSVGISFFNKLD</sequence>
<evidence type="ECO:0000256" key="2">
    <source>
        <dbReference type="ARBA" id="ARBA00023121"/>
    </source>
</evidence>
<gene>
    <name evidence="3" type="primary">degV_1</name>
    <name evidence="3" type="ORF">NCTC10138_00312</name>
</gene>
<name>A0A449BBZ5_HAPAX</name>
<accession>A0A449BBZ5</accession>
<protein>
    <submittedName>
        <fullName evidence="3">DegV-like protein</fullName>
    </submittedName>
</protein>
<dbReference type="Gene3D" id="3.30.1180.10">
    <property type="match status" value="1"/>
</dbReference>
<dbReference type="NCBIfam" id="TIGR00762">
    <property type="entry name" value="DegV"/>
    <property type="match status" value="1"/>
</dbReference>
<reference evidence="3 4" key="1">
    <citation type="submission" date="2019-01" db="EMBL/GenBank/DDBJ databases">
        <authorList>
            <consortium name="Pathogen Informatics"/>
        </authorList>
    </citation>
    <scope>NUCLEOTIDE SEQUENCE [LARGE SCALE GENOMIC DNA]</scope>
    <source>
        <strain evidence="3 4">NCTC10138</strain>
    </source>
</reference>
<dbReference type="OrthoDB" id="384457at2"/>
<evidence type="ECO:0000313" key="3">
    <source>
        <dbReference type="EMBL" id="VEU79959.1"/>
    </source>
</evidence>
<dbReference type="Pfam" id="PF02645">
    <property type="entry name" value="DegV"/>
    <property type="match status" value="1"/>
</dbReference>
<dbReference type="EMBL" id="LR215048">
    <property type="protein sequence ID" value="VEU79959.1"/>
    <property type="molecule type" value="Genomic_DNA"/>
</dbReference>
<dbReference type="PANTHER" id="PTHR33434">
    <property type="entry name" value="DEGV DOMAIN-CONTAINING PROTEIN DR_1986-RELATED"/>
    <property type="match status" value="1"/>
</dbReference>
<dbReference type="GO" id="GO:0008289">
    <property type="term" value="F:lipid binding"/>
    <property type="evidence" value="ECO:0007669"/>
    <property type="project" value="UniProtKB-KW"/>
</dbReference>
<dbReference type="AlphaFoldDB" id="A0A449BBZ5"/>
<dbReference type="InterPro" id="IPR050270">
    <property type="entry name" value="DegV_domain_contain"/>
</dbReference>
<dbReference type="PROSITE" id="PS51482">
    <property type="entry name" value="DEGV"/>
    <property type="match status" value="1"/>
</dbReference>
<dbReference type="SUPFAM" id="SSF82549">
    <property type="entry name" value="DAK1/DegV-like"/>
    <property type="match status" value="1"/>
</dbReference>
<dbReference type="RefSeq" id="WP_026390122.1">
    <property type="nucleotide sequence ID" value="NZ_LR215048.1"/>
</dbReference>